<accession>A0A7J9AQG1</accession>
<keyword evidence="3" id="KW-1185">Reference proteome</keyword>
<proteinExistence type="predicted"/>
<evidence type="ECO:0000256" key="1">
    <source>
        <dbReference type="SAM" id="MobiDB-lite"/>
    </source>
</evidence>
<dbReference type="Proteomes" id="UP000593574">
    <property type="component" value="Unassembled WGS sequence"/>
</dbReference>
<evidence type="ECO:0000313" key="3">
    <source>
        <dbReference type="Proteomes" id="UP000593574"/>
    </source>
</evidence>
<organism evidence="2 3">
    <name type="scientific">Gossypium laxum</name>
    <dbReference type="NCBI Taxonomy" id="34288"/>
    <lineage>
        <taxon>Eukaryota</taxon>
        <taxon>Viridiplantae</taxon>
        <taxon>Streptophyta</taxon>
        <taxon>Embryophyta</taxon>
        <taxon>Tracheophyta</taxon>
        <taxon>Spermatophyta</taxon>
        <taxon>Magnoliopsida</taxon>
        <taxon>eudicotyledons</taxon>
        <taxon>Gunneridae</taxon>
        <taxon>Pentapetalae</taxon>
        <taxon>rosids</taxon>
        <taxon>malvids</taxon>
        <taxon>Malvales</taxon>
        <taxon>Malvaceae</taxon>
        <taxon>Malvoideae</taxon>
        <taxon>Gossypium</taxon>
    </lineage>
</organism>
<name>A0A7J9AQG1_9ROSI</name>
<dbReference type="AlphaFoldDB" id="A0A7J9AQG1"/>
<dbReference type="EMBL" id="JABEZV010000012">
    <property type="protein sequence ID" value="MBA0726162.1"/>
    <property type="molecule type" value="Genomic_DNA"/>
</dbReference>
<sequence>MGSRTIINDSMSLGSSDGVRSGSQ</sequence>
<protein>
    <submittedName>
        <fullName evidence="2">Uncharacterized protein</fullName>
    </submittedName>
</protein>
<feature type="region of interest" description="Disordered" evidence="1">
    <location>
        <begin position="1"/>
        <end position="24"/>
    </location>
</feature>
<evidence type="ECO:0000313" key="2">
    <source>
        <dbReference type="EMBL" id="MBA0726162.1"/>
    </source>
</evidence>
<reference evidence="2 3" key="1">
    <citation type="journal article" date="2019" name="Genome Biol. Evol.">
        <title>Insights into the evolution of the New World diploid cottons (Gossypium, subgenus Houzingenia) based on genome sequencing.</title>
        <authorList>
            <person name="Grover C.E."/>
            <person name="Arick M.A. 2nd"/>
            <person name="Thrash A."/>
            <person name="Conover J.L."/>
            <person name="Sanders W.S."/>
            <person name="Peterson D.G."/>
            <person name="Frelichowski J.E."/>
            <person name="Scheffler J.A."/>
            <person name="Scheffler B.E."/>
            <person name="Wendel J.F."/>
        </authorList>
    </citation>
    <scope>NUCLEOTIDE SEQUENCE [LARGE SCALE GENOMIC DNA]</scope>
    <source>
        <strain evidence="2">4</strain>
        <tissue evidence="2">Leaf</tissue>
    </source>
</reference>
<feature type="compositionally biased region" description="Polar residues" evidence="1">
    <location>
        <begin position="1"/>
        <end position="15"/>
    </location>
</feature>
<comment type="caution">
    <text evidence="2">The sequence shown here is derived from an EMBL/GenBank/DDBJ whole genome shotgun (WGS) entry which is preliminary data.</text>
</comment>
<gene>
    <name evidence="2" type="ORF">Golax_002010</name>
</gene>